<dbReference type="InterPro" id="IPR011050">
    <property type="entry name" value="Pectin_lyase_fold/virulence"/>
</dbReference>
<evidence type="ECO:0000313" key="1">
    <source>
        <dbReference type="EMBL" id="GMK54550.1"/>
    </source>
</evidence>
<evidence type="ECO:0000313" key="2">
    <source>
        <dbReference type="Proteomes" id="UP001222932"/>
    </source>
</evidence>
<reference evidence="1" key="2">
    <citation type="submission" date="2023-06" db="EMBL/GenBank/DDBJ databases">
        <authorList>
            <person name="Kobayashi Y."/>
            <person name="Kayamori A."/>
            <person name="Aoki K."/>
            <person name="Shiwa Y."/>
            <person name="Fujita N."/>
            <person name="Sugita T."/>
            <person name="Iwasaki W."/>
            <person name="Tanaka N."/>
            <person name="Takashima M."/>
        </authorList>
    </citation>
    <scope>NUCLEOTIDE SEQUENCE</scope>
    <source>
        <strain evidence="1">HIS016</strain>
    </source>
</reference>
<sequence length="324" mass="34921">MKNESKELATLDYPGGKRRAKLRIVSDRVATATQGDCLRCARVAVRNLIIDGSRRTLGRVREASTSPGLVILGGNEGQAVRECAISDPCGFTAVHAREGAKLNYPESSPWGWSLANGVSIACHNSIVRDNVLTDCTDTGVVVYCSPGTKIEENHVTTKRRSAIGGILLVDAEPFSRDYSGIMVKGNVLDASGQAMRVGIGIGPSVLSDDMETIINDGSVIGNHLTGDYMGYGIATAGLQGWTIRDNLDDARYMGQPSDRCLDDPVNPPPQAFIYNSATLKESVVQDGFFDSDFAYRECVGLIVEVDVRVPGWWDAQHLENAHSS</sequence>
<proteinExistence type="predicted"/>
<dbReference type="Proteomes" id="UP001222932">
    <property type="component" value="Unassembled WGS sequence"/>
</dbReference>
<dbReference type="AlphaFoldDB" id="A0AAD3TQJ0"/>
<accession>A0AAD3TQJ0</accession>
<protein>
    <recommendedName>
        <fullName evidence="3">Right handed beta helix domain-containing protein</fullName>
    </recommendedName>
</protein>
<dbReference type="SUPFAM" id="SSF51126">
    <property type="entry name" value="Pectin lyase-like"/>
    <property type="match status" value="1"/>
</dbReference>
<organism evidence="1 2">
    <name type="scientific">Cutaneotrichosporon spelunceum</name>
    <dbReference type="NCBI Taxonomy" id="1672016"/>
    <lineage>
        <taxon>Eukaryota</taxon>
        <taxon>Fungi</taxon>
        <taxon>Dikarya</taxon>
        <taxon>Basidiomycota</taxon>
        <taxon>Agaricomycotina</taxon>
        <taxon>Tremellomycetes</taxon>
        <taxon>Trichosporonales</taxon>
        <taxon>Trichosporonaceae</taxon>
        <taxon>Cutaneotrichosporon</taxon>
    </lineage>
</organism>
<gene>
    <name evidence="1" type="ORF">CspeluHIS016_0111360</name>
</gene>
<keyword evidence="2" id="KW-1185">Reference proteome</keyword>
<comment type="caution">
    <text evidence="1">The sequence shown here is derived from an EMBL/GenBank/DDBJ whole genome shotgun (WGS) entry which is preliminary data.</text>
</comment>
<evidence type="ECO:0008006" key="3">
    <source>
        <dbReference type="Google" id="ProtNLM"/>
    </source>
</evidence>
<dbReference type="EMBL" id="BTCM01000001">
    <property type="protein sequence ID" value="GMK54550.1"/>
    <property type="molecule type" value="Genomic_DNA"/>
</dbReference>
<reference evidence="1" key="1">
    <citation type="journal article" date="2023" name="BMC Genomics">
        <title>Chromosome-level genome assemblies of Cutaneotrichosporon spp. (Trichosporonales, Basidiomycota) reveal imbalanced evolution between nucleotide sequences and chromosome synteny.</title>
        <authorList>
            <person name="Kobayashi Y."/>
            <person name="Kayamori A."/>
            <person name="Aoki K."/>
            <person name="Shiwa Y."/>
            <person name="Matsutani M."/>
            <person name="Fujita N."/>
            <person name="Sugita T."/>
            <person name="Iwasaki W."/>
            <person name="Tanaka N."/>
            <person name="Takashima M."/>
        </authorList>
    </citation>
    <scope>NUCLEOTIDE SEQUENCE</scope>
    <source>
        <strain evidence="1">HIS016</strain>
    </source>
</reference>
<dbReference type="InterPro" id="IPR012334">
    <property type="entry name" value="Pectin_lyas_fold"/>
</dbReference>
<dbReference type="Gene3D" id="2.160.20.10">
    <property type="entry name" value="Single-stranded right-handed beta-helix, Pectin lyase-like"/>
    <property type="match status" value="1"/>
</dbReference>
<name>A0AAD3TQJ0_9TREE</name>